<name>A0A0E9QK35_ANGAN</name>
<protein>
    <submittedName>
        <fullName evidence="1">Uncharacterized protein</fullName>
    </submittedName>
</protein>
<organism evidence="1">
    <name type="scientific">Anguilla anguilla</name>
    <name type="common">European freshwater eel</name>
    <name type="synonym">Muraena anguilla</name>
    <dbReference type="NCBI Taxonomy" id="7936"/>
    <lineage>
        <taxon>Eukaryota</taxon>
        <taxon>Metazoa</taxon>
        <taxon>Chordata</taxon>
        <taxon>Craniata</taxon>
        <taxon>Vertebrata</taxon>
        <taxon>Euteleostomi</taxon>
        <taxon>Actinopterygii</taxon>
        <taxon>Neopterygii</taxon>
        <taxon>Teleostei</taxon>
        <taxon>Anguilliformes</taxon>
        <taxon>Anguillidae</taxon>
        <taxon>Anguilla</taxon>
    </lineage>
</organism>
<sequence length="15" mass="1822">MLCGAVHKPRFHRRN</sequence>
<accession>A0A0E9QK35</accession>
<reference evidence="1" key="2">
    <citation type="journal article" date="2015" name="Fish Shellfish Immunol.">
        <title>Early steps in the European eel (Anguilla anguilla)-Vibrio vulnificus interaction in the gills: Role of the RtxA13 toxin.</title>
        <authorList>
            <person name="Callol A."/>
            <person name="Pajuelo D."/>
            <person name="Ebbesson L."/>
            <person name="Teles M."/>
            <person name="MacKenzie S."/>
            <person name="Amaro C."/>
        </authorList>
    </citation>
    <scope>NUCLEOTIDE SEQUENCE</scope>
</reference>
<reference evidence="1" key="1">
    <citation type="submission" date="2014-11" db="EMBL/GenBank/DDBJ databases">
        <authorList>
            <person name="Amaro Gonzalez C."/>
        </authorList>
    </citation>
    <scope>NUCLEOTIDE SEQUENCE</scope>
</reference>
<evidence type="ECO:0000313" key="1">
    <source>
        <dbReference type="EMBL" id="JAH16857.1"/>
    </source>
</evidence>
<dbReference type="EMBL" id="GBXM01091720">
    <property type="protein sequence ID" value="JAH16857.1"/>
    <property type="molecule type" value="Transcribed_RNA"/>
</dbReference>
<proteinExistence type="predicted"/>